<dbReference type="Gene3D" id="2.60.120.10">
    <property type="entry name" value="Jelly Rolls"/>
    <property type="match status" value="1"/>
</dbReference>
<reference evidence="7" key="1">
    <citation type="submission" date="2021-02" db="EMBL/GenBank/DDBJ databases">
        <title>Leucobacter sp. CX169.</title>
        <authorList>
            <person name="Cheng Y."/>
        </authorList>
    </citation>
    <scope>NUCLEOTIDE SEQUENCE [LARGE SCALE GENOMIC DNA]</scope>
    <source>
        <strain evidence="7">JY899</strain>
    </source>
</reference>
<dbReference type="InterPro" id="IPR014710">
    <property type="entry name" value="RmlC-like_jellyroll"/>
</dbReference>
<name>A0ABS2TG85_9ACTO</name>
<evidence type="ECO:0000256" key="2">
    <source>
        <dbReference type="ARBA" id="ARBA00023125"/>
    </source>
</evidence>
<dbReference type="Pfam" id="PF13545">
    <property type="entry name" value="HTH_Crp_2"/>
    <property type="match status" value="1"/>
</dbReference>
<dbReference type="RefSeq" id="WP_187996217.1">
    <property type="nucleotide sequence ID" value="NZ_JACEXG010000002.1"/>
</dbReference>
<dbReference type="EMBL" id="JAFFJS010000002">
    <property type="protein sequence ID" value="MBM9432797.1"/>
    <property type="molecule type" value="Genomic_DNA"/>
</dbReference>
<evidence type="ECO:0000259" key="4">
    <source>
        <dbReference type="PROSITE" id="PS50042"/>
    </source>
</evidence>
<gene>
    <name evidence="6" type="ORF">JVW63_03650</name>
</gene>
<evidence type="ECO:0000259" key="5">
    <source>
        <dbReference type="PROSITE" id="PS51063"/>
    </source>
</evidence>
<evidence type="ECO:0000256" key="3">
    <source>
        <dbReference type="ARBA" id="ARBA00023163"/>
    </source>
</evidence>
<dbReference type="SUPFAM" id="SSF46785">
    <property type="entry name" value="Winged helix' DNA-binding domain"/>
    <property type="match status" value="1"/>
</dbReference>
<organism evidence="6 7">
    <name type="scientific">Flaviflexus equikiangi</name>
    <dbReference type="NCBI Taxonomy" id="2758573"/>
    <lineage>
        <taxon>Bacteria</taxon>
        <taxon>Bacillati</taxon>
        <taxon>Actinomycetota</taxon>
        <taxon>Actinomycetes</taxon>
        <taxon>Actinomycetales</taxon>
        <taxon>Actinomycetaceae</taxon>
        <taxon>Flaviflexus</taxon>
    </lineage>
</organism>
<keyword evidence="2" id="KW-0238">DNA-binding</keyword>
<evidence type="ECO:0000313" key="7">
    <source>
        <dbReference type="Proteomes" id="UP000705983"/>
    </source>
</evidence>
<feature type="domain" description="HTH crp-type" evidence="5">
    <location>
        <begin position="163"/>
        <end position="236"/>
    </location>
</feature>
<dbReference type="SMART" id="SM00100">
    <property type="entry name" value="cNMP"/>
    <property type="match status" value="1"/>
</dbReference>
<keyword evidence="1" id="KW-0805">Transcription regulation</keyword>
<sequence length="249" mass="27163">MPQSPVTRSAGEPHQCSIETRLRVLREVRWFADLEDEELIELNGRITSHAWAAGQYIHIEGDAADSLHVIAEGVAKVEKIAPDGTAHIVDIAVAGDLVGVLPQLGDPVYADSVVTLGVTCALRIDANRFSTILRRYPSVTLHVLDDVAGKLARTRHSVTVGTRQVPERLADVLLMLMSKVGRRDREGILIDLPLTRVDIAAMAGSTPESVSRTMSVWKAEGIVDSGRQWTRVLRPDIIRTIATGITRTA</sequence>
<accession>A0ABS2TG85</accession>
<comment type="caution">
    <text evidence="6">The sequence shown here is derived from an EMBL/GenBank/DDBJ whole genome shotgun (WGS) entry which is preliminary data.</text>
</comment>
<dbReference type="InterPro" id="IPR012318">
    <property type="entry name" value="HTH_CRP"/>
</dbReference>
<dbReference type="PROSITE" id="PS50042">
    <property type="entry name" value="CNMP_BINDING_3"/>
    <property type="match status" value="1"/>
</dbReference>
<feature type="domain" description="Cyclic nucleotide-binding" evidence="4">
    <location>
        <begin position="30"/>
        <end position="150"/>
    </location>
</feature>
<proteinExistence type="predicted"/>
<dbReference type="InterPro" id="IPR050397">
    <property type="entry name" value="Env_Response_Regulators"/>
</dbReference>
<dbReference type="SUPFAM" id="SSF51206">
    <property type="entry name" value="cAMP-binding domain-like"/>
    <property type="match status" value="1"/>
</dbReference>
<dbReference type="PANTHER" id="PTHR24567:SF28">
    <property type="entry name" value="LISTERIOLYSIN REGULATORY PROTEIN"/>
    <property type="match status" value="1"/>
</dbReference>
<dbReference type="Pfam" id="PF00027">
    <property type="entry name" value="cNMP_binding"/>
    <property type="match status" value="1"/>
</dbReference>
<protein>
    <submittedName>
        <fullName evidence="6">Crp/Fnr family transcriptional regulator</fullName>
    </submittedName>
</protein>
<dbReference type="InterPro" id="IPR018490">
    <property type="entry name" value="cNMP-bd_dom_sf"/>
</dbReference>
<keyword evidence="7" id="KW-1185">Reference proteome</keyword>
<dbReference type="InterPro" id="IPR036388">
    <property type="entry name" value="WH-like_DNA-bd_sf"/>
</dbReference>
<dbReference type="Gene3D" id="1.10.10.10">
    <property type="entry name" value="Winged helix-like DNA-binding domain superfamily/Winged helix DNA-binding domain"/>
    <property type="match status" value="1"/>
</dbReference>
<evidence type="ECO:0000313" key="6">
    <source>
        <dbReference type="EMBL" id="MBM9432797.1"/>
    </source>
</evidence>
<dbReference type="Proteomes" id="UP000705983">
    <property type="component" value="Unassembled WGS sequence"/>
</dbReference>
<dbReference type="PANTHER" id="PTHR24567">
    <property type="entry name" value="CRP FAMILY TRANSCRIPTIONAL REGULATORY PROTEIN"/>
    <property type="match status" value="1"/>
</dbReference>
<dbReference type="PRINTS" id="PR00034">
    <property type="entry name" value="HTHCRP"/>
</dbReference>
<evidence type="ECO:0000256" key="1">
    <source>
        <dbReference type="ARBA" id="ARBA00023015"/>
    </source>
</evidence>
<dbReference type="InterPro" id="IPR036390">
    <property type="entry name" value="WH_DNA-bd_sf"/>
</dbReference>
<dbReference type="InterPro" id="IPR000595">
    <property type="entry name" value="cNMP-bd_dom"/>
</dbReference>
<dbReference type="CDD" id="cd00038">
    <property type="entry name" value="CAP_ED"/>
    <property type="match status" value="1"/>
</dbReference>
<keyword evidence="3" id="KW-0804">Transcription</keyword>
<dbReference type="PROSITE" id="PS51063">
    <property type="entry name" value="HTH_CRP_2"/>
    <property type="match status" value="1"/>
</dbReference>
<dbReference type="SMART" id="SM00419">
    <property type="entry name" value="HTH_CRP"/>
    <property type="match status" value="1"/>
</dbReference>